<comment type="caution">
    <text evidence="9">The sequence shown here is derived from an EMBL/GenBank/DDBJ whole genome shotgun (WGS) entry which is preliminary data.</text>
</comment>
<feature type="transmembrane region" description="Helical" evidence="7">
    <location>
        <begin position="129"/>
        <end position="150"/>
    </location>
</feature>
<keyword evidence="10" id="KW-1185">Reference proteome</keyword>
<evidence type="ECO:0000256" key="3">
    <source>
        <dbReference type="ARBA" id="ARBA00022475"/>
    </source>
</evidence>
<accession>A0ABR7GFC7</accession>
<protein>
    <submittedName>
        <fullName evidence="9">TRIC cation channel family protein</fullName>
    </submittedName>
</protein>
<evidence type="ECO:0000313" key="9">
    <source>
        <dbReference type="EMBL" id="MBC5686152.1"/>
    </source>
</evidence>
<feature type="transmembrane region" description="Helical" evidence="7">
    <location>
        <begin position="162"/>
        <end position="177"/>
    </location>
</feature>
<feature type="transmembrane region" description="Helical" evidence="7">
    <location>
        <begin position="96"/>
        <end position="117"/>
    </location>
</feature>
<evidence type="ECO:0000256" key="4">
    <source>
        <dbReference type="ARBA" id="ARBA00022692"/>
    </source>
</evidence>
<feature type="transmembrane region" description="Helical" evidence="7">
    <location>
        <begin position="183"/>
        <end position="204"/>
    </location>
</feature>
<feature type="transmembrane region" description="Helical" evidence="7">
    <location>
        <begin position="6"/>
        <end position="26"/>
    </location>
</feature>
<feature type="domain" description="Glycine transporter" evidence="8">
    <location>
        <begin position="9"/>
        <end position="82"/>
    </location>
</feature>
<evidence type="ECO:0000256" key="5">
    <source>
        <dbReference type="ARBA" id="ARBA00022989"/>
    </source>
</evidence>
<keyword evidence="6 7" id="KW-0472">Membrane</keyword>
<reference evidence="9 10" key="1">
    <citation type="submission" date="2020-08" db="EMBL/GenBank/DDBJ databases">
        <title>Genome public.</title>
        <authorList>
            <person name="Liu C."/>
            <person name="Sun Q."/>
        </authorList>
    </citation>
    <scope>NUCLEOTIDE SEQUENCE [LARGE SCALE GENOMIC DNA]</scope>
    <source>
        <strain evidence="9 10">NSJ-9</strain>
    </source>
</reference>
<evidence type="ECO:0000256" key="1">
    <source>
        <dbReference type="ARBA" id="ARBA00004651"/>
    </source>
</evidence>
<proteinExistence type="inferred from homology"/>
<dbReference type="PANTHER" id="PTHR30506">
    <property type="entry name" value="INNER MEMBRANE PROTEIN"/>
    <property type="match status" value="1"/>
</dbReference>
<feature type="transmembrane region" description="Helical" evidence="7">
    <location>
        <begin position="33"/>
        <end position="54"/>
    </location>
</feature>
<keyword evidence="3" id="KW-1003">Cell membrane</keyword>
<evidence type="ECO:0000259" key="8">
    <source>
        <dbReference type="Pfam" id="PF03458"/>
    </source>
</evidence>
<evidence type="ECO:0000256" key="6">
    <source>
        <dbReference type="ARBA" id="ARBA00023136"/>
    </source>
</evidence>
<dbReference type="PANTHER" id="PTHR30506:SF3">
    <property type="entry name" value="UPF0126 INNER MEMBRANE PROTEIN YADS-RELATED"/>
    <property type="match status" value="1"/>
</dbReference>
<organism evidence="9 10">
    <name type="scientific">Roseburia lenta</name>
    <dbReference type="NCBI Taxonomy" id="2763061"/>
    <lineage>
        <taxon>Bacteria</taxon>
        <taxon>Bacillati</taxon>
        <taxon>Bacillota</taxon>
        <taxon>Clostridia</taxon>
        <taxon>Lachnospirales</taxon>
        <taxon>Lachnospiraceae</taxon>
        <taxon>Roseburia</taxon>
    </lineage>
</organism>
<keyword evidence="5 7" id="KW-1133">Transmembrane helix</keyword>
<keyword evidence="4 7" id="KW-0812">Transmembrane</keyword>
<gene>
    <name evidence="9" type="ORF">H8R94_05955</name>
</gene>
<sequence length="224" mass="23806">MNIDLLIEIMNLIGDVAFAVSGAMTAIEKRMDIFGVCVLSIVTTVGGGMTRDVLLGILPPIALQDPLDIGVATVVACIVFIWAARKKHLDQSQSPITANMLNISDAIGLGIFTVIGINVAQSHLEDAHAFILIVVGVITGVGGGALRDVLSGSIPYIFKKHVYAMASAVGAIAYVVMDDLVGVAWATILCAILVIAIRLLAAYYRWNLPRIHEIEEEIGSNTEP</sequence>
<evidence type="ECO:0000256" key="7">
    <source>
        <dbReference type="SAM" id="Phobius"/>
    </source>
</evidence>
<dbReference type="RefSeq" id="WP_118280410.1">
    <property type="nucleotide sequence ID" value="NZ_JACOPG010000002.1"/>
</dbReference>
<dbReference type="EMBL" id="JACOPG010000002">
    <property type="protein sequence ID" value="MBC5686152.1"/>
    <property type="molecule type" value="Genomic_DNA"/>
</dbReference>
<name>A0ABR7GFC7_9FIRM</name>
<dbReference type="InterPro" id="IPR005115">
    <property type="entry name" value="Gly_transporter"/>
</dbReference>
<evidence type="ECO:0000313" key="10">
    <source>
        <dbReference type="Proteomes" id="UP000643810"/>
    </source>
</evidence>
<comment type="subcellular location">
    <subcellularLocation>
        <location evidence="1">Cell membrane</location>
        <topology evidence="1">Multi-pass membrane protein</topology>
    </subcellularLocation>
</comment>
<feature type="domain" description="Glycine transporter" evidence="8">
    <location>
        <begin position="103"/>
        <end position="177"/>
    </location>
</feature>
<dbReference type="Pfam" id="PF03458">
    <property type="entry name" value="Gly_transporter"/>
    <property type="match status" value="2"/>
</dbReference>
<feature type="transmembrane region" description="Helical" evidence="7">
    <location>
        <begin position="66"/>
        <end position="84"/>
    </location>
</feature>
<dbReference type="Proteomes" id="UP000643810">
    <property type="component" value="Unassembled WGS sequence"/>
</dbReference>
<comment type="similarity">
    <text evidence="2">Belongs to the UPF0126 family.</text>
</comment>
<evidence type="ECO:0000256" key="2">
    <source>
        <dbReference type="ARBA" id="ARBA00008193"/>
    </source>
</evidence>